<evidence type="ECO:0000313" key="5">
    <source>
        <dbReference type="Proteomes" id="UP000007648"/>
    </source>
</evidence>
<evidence type="ECO:0000313" key="4">
    <source>
        <dbReference type="Ensembl" id="ENSSHAP00000013537.2"/>
    </source>
</evidence>
<keyword evidence="1 2" id="KW-0175">Coiled coil</keyword>
<dbReference type="InParanoid" id="G3WDN2"/>
<reference evidence="4 5" key="1">
    <citation type="journal article" date="2011" name="Proc. Natl. Acad. Sci. U.S.A.">
        <title>Genetic diversity and population structure of the endangered marsupial Sarcophilus harrisii (Tasmanian devil).</title>
        <authorList>
            <person name="Miller W."/>
            <person name="Hayes V.M."/>
            <person name="Ratan A."/>
            <person name="Petersen D.C."/>
            <person name="Wittekindt N.E."/>
            <person name="Miller J."/>
            <person name="Walenz B."/>
            <person name="Knight J."/>
            <person name="Qi J."/>
            <person name="Zhao F."/>
            <person name="Wang Q."/>
            <person name="Bedoya-Reina O.C."/>
            <person name="Katiyar N."/>
            <person name="Tomsho L.P."/>
            <person name="Kasson L.M."/>
            <person name="Hardie R.A."/>
            <person name="Woodbridge P."/>
            <person name="Tindall E.A."/>
            <person name="Bertelsen M.F."/>
            <person name="Dixon D."/>
            <person name="Pyecroft S."/>
            <person name="Helgen K.M."/>
            <person name="Lesk A.M."/>
            <person name="Pringle T.H."/>
            <person name="Patterson N."/>
            <person name="Zhang Y."/>
            <person name="Kreiss A."/>
            <person name="Woods G.M."/>
            <person name="Jones M.E."/>
            <person name="Schuster S.C."/>
        </authorList>
    </citation>
    <scope>NUCLEOTIDE SEQUENCE [LARGE SCALE GENOMIC DNA]</scope>
</reference>
<evidence type="ECO:0000256" key="2">
    <source>
        <dbReference type="SAM" id="Coils"/>
    </source>
</evidence>
<dbReference type="GO" id="GO:0044782">
    <property type="term" value="P:cilium organization"/>
    <property type="evidence" value="ECO:0007669"/>
    <property type="project" value="TreeGrafter"/>
</dbReference>
<evidence type="ECO:0000256" key="3">
    <source>
        <dbReference type="SAM" id="MobiDB-lite"/>
    </source>
</evidence>
<dbReference type="Ensembl" id="ENSSHAT00000013649.2">
    <property type="protein sequence ID" value="ENSSHAP00000013537.2"/>
    <property type="gene ID" value="ENSSHAG00000011571.2"/>
</dbReference>
<feature type="compositionally biased region" description="Acidic residues" evidence="3">
    <location>
        <begin position="197"/>
        <end position="223"/>
    </location>
</feature>
<dbReference type="InterPro" id="IPR051655">
    <property type="entry name" value="FAM161"/>
</dbReference>
<dbReference type="GO" id="GO:0032391">
    <property type="term" value="C:photoreceptor connecting cilium"/>
    <property type="evidence" value="ECO:0007669"/>
    <property type="project" value="TreeGrafter"/>
</dbReference>
<feature type="region of interest" description="Disordered" evidence="3">
    <location>
        <begin position="193"/>
        <end position="248"/>
    </location>
</feature>
<dbReference type="PANTHER" id="PTHR21501:SF5">
    <property type="entry name" value="TESTIS-SPECIFIC PROTEIN 10-INTERACTING PROTEIN"/>
    <property type="match status" value="1"/>
</dbReference>
<dbReference type="eggNOG" id="ENOG502S4NS">
    <property type="taxonomic scope" value="Eukaryota"/>
</dbReference>
<dbReference type="PANTHER" id="PTHR21501">
    <property type="entry name" value="PROTEIN FAM-161"/>
    <property type="match status" value="1"/>
</dbReference>
<dbReference type="OrthoDB" id="9897099at2759"/>
<reference evidence="4" key="2">
    <citation type="submission" date="2025-08" db="UniProtKB">
        <authorList>
            <consortium name="Ensembl"/>
        </authorList>
    </citation>
    <scope>IDENTIFICATION</scope>
</reference>
<organism evidence="4 5">
    <name type="scientific">Sarcophilus harrisii</name>
    <name type="common">Tasmanian devil</name>
    <name type="synonym">Sarcophilus laniarius</name>
    <dbReference type="NCBI Taxonomy" id="9305"/>
    <lineage>
        <taxon>Eukaryota</taxon>
        <taxon>Metazoa</taxon>
        <taxon>Chordata</taxon>
        <taxon>Craniata</taxon>
        <taxon>Vertebrata</taxon>
        <taxon>Euteleostomi</taxon>
        <taxon>Mammalia</taxon>
        <taxon>Metatheria</taxon>
        <taxon>Dasyuromorphia</taxon>
        <taxon>Dasyuridae</taxon>
        <taxon>Sarcophilus</taxon>
    </lineage>
</organism>
<accession>G3WDN2</accession>
<gene>
    <name evidence="4" type="primary">TSGA10IP</name>
</gene>
<dbReference type="GeneID" id="100931524"/>
<feature type="region of interest" description="Disordered" evidence="3">
    <location>
        <begin position="312"/>
        <end position="336"/>
    </location>
</feature>
<name>G3WDN2_SARHA</name>
<dbReference type="GO" id="GO:0036064">
    <property type="term" value="C:ciliary basal body"/>
    <property type="evidence" value="ECO:0007669"/>
    <property type="project" value="TreeGrafter"/>
</dbReference>
<feature type="coiled-coil region" evidence="2">
    <location>
        <begin position="350"/>
        <end position="418"/>
    </location>
</feature>
<dbReference type="GeneTree" id="ENSGT00390000008351"/>
<dbReference type="HOGENOM" id="CLU_037959_0_0_1"/>
<reference evidence="4" key="3">
    <citation type="submission" date="2025-09" db="UniProtKB">
        <authorList>
            <consortium name="Ensembl"/>
        </authorList>
    </citation>
    <scope>IDENTIFICATION</scope>
</reference>
<feature type="compositionally biased region" description="Basic and acidic residues" evidence="3">
    <location>
        <begin position="312"/>
        <end position="326"/>
    </location>
</feature>
<dbReference type="KEGG" id="shr:100931524"/>
<proteinExistence type="predicted"/>
<protein>
    <submittedName>
        <fullName evidence="4">Testis specific 10 interacting protein</fullName>
    </submittedName>
</protein>
<feature type="compositionally biased region" description="Basic and acidic residues" evidence="3">
    <location>
        <begin position="73"/>
        <end position="86"/>
    </location>
</feature>
<dbReference type="RefSeq" id="XP_031799713.1">
    <property type="nucleotide sequence ID" value="XM_031943853.1"/>
</dbReference>
<feature type="region of interest" description="Disordered" evidence="3">
    <location>
        <begin position="127"/>
        <end position="166"/>
    </location>
</feature>
<dbReference type="CTD" id="254187"/>
<sequence>MGQKNSLLRTHQQSILAASVVKANYDARIRVPSAPSERATAAGLLGLLSGVPLAHQGAFRNGDSVLIQGRPRARSEGNLRKKDASYKGKKGNVPSEAEDLVLPPPRKPSFPFQWAWESFLVDGRSLPLPPPAASHQSGQPKKGQASALPPARAPRKSRWKAVPPSPQPATFPLYWKMEARCQDRKRQLKPWIQPEMDSQESQDSLEQEGQEGQEDQDEREEEGLEGRRDFSLWSAFSSPKTRSRAEERSQLRKWKALHLAGFALLRGFQRRLAKSKDLQKVYNLEALQQHLQEEAEELGLYPAQWPPQDTAHTRAEKFQAGEEEKLTSNNTRTSQKRREVTRALMLDWERHKQEEQARAEQRRAQEQRVQKQVARCLAAYGPSRSKGGVSHRKLEELRQQEKERLAEYQNELQGIYQRVQNRPFLFQQTMQANARLSVNRRFSQVLSALGLDEEQVLAEAVKDEIEEIPLKYRSSKARKLGRIRVEQPYWDME</sequence>
<dbReference type="FunCoup" id="G3WDN2">
    <property type="interactions" value="23"/>
</dbReference>
<dbReference type="Proteomes" id="UP000007648">
    <property type="component" value="Unassembled WGS sequence"/>
</dbReference>
<feature type="region of interest" description="Disordered" evidence="3">
    <location>
        <begin position="65"/>
        <end position="104"/>
    </location>
</feature>
<evidence type="ECO:0000256" key="1">
    <source>
        <dbReference type="ARBA" id="ARBA00023054"/>
    </source>
</evidence>
<dbReference type="AlphaFoldDB" id="G3WDN2"/>
<keyword evidence="5" id="KW-1185">Reference proteome</keyword>